<dbReference type="Pfam" id="PF00067">
    <property type="entry name" value="p450"/>
    <property type="match status" value="1"/>
</dbReference>
<dbReference type="InterPro" id="IPR001128">
    <property type="entry name" value="Cyt_P450"/>
</dbReference>
<name>A0A7M5TPV1_9CNID</name>
<dbReference type="PROSITE" id="PS00086">
    <property type="entry name" value="CYTOCHROME_P450"/>
    <property type="match status" value="1"/>
</dbReference>
<keyword evidence="6 9" id="KW-0472">Membrane</keyword>
<evidence type="ECO:0000256" key="9">
    <source>
        <dbReference type="SAM" id="Phobius"/>
    </source>
</evidence>
<keyword evidence="4" id="KW-0256">Endoplasmic reticulum</keyword>
<evidence type="ECO:0008006" key="12">
    <source>
        <dbReference type="Google" id="ProtNLM"/>
    </source>
</evidence>
<keyword evidence="11" id="KW-1185">Reference proteome</keyword>
<dbReference type="InterPro" id="IPR017972">
    <property type="entry name" value="Cyt_P450_CS"/>
</dbReference>
<dbReference type="GO" id="GO:0005506">
    <property type="term" value="F:iron ion binding"/>
    <property type="evidence" value="ECO:0007669"/>
    <property type="project" value="InterPro"/>
</dbReference>
<evidence type="ECO:0000256" key="5">
    <source>
        <dbReference type="ARBA" id="ARBA00023004"/>
    </source>
</evidence>
<evidence type="ECO:0000313" key="10">
    <source>
        <dbReference type="EnsemblMetazoa" id="CLYHEMP000040.1"/>
    </source>
</evidence>
<dbReference type="PANTHER" id="PTHR24291:SF189">
    <property type="entry name" value="CYTOCHROME P450 4C3-RELATED"/>
    <property type="match status" value="1"/>
</dbReference>
<evidence type="ECO:0000256" key="8">
    <source>
        <dbReference type="RuleBase" id="RU000461"/>
    </source>
</evidence>
<dbReference type="SUPFAM" id="SSF48264">
    <property type="entry name" value="Cytochrome P450"/>
    <property type="match status" value="1"/>
</dbReference>
<reference evidence="10" key="1">
    <citation type="submission" date="2021-01" db="UniProtKB">
        <authorList>
            <consortium name="EnsemblMetazoa"/>
        </authorList>
    </citation>
    <scope>IDENTIFICATION</scope>
</reference>
<dbReference type="InterPro" id="IPR002403">
    <property type="entry name" value="Cyt_P450_E_grp-IV"/>
</dbReference>
<keyword evidence="9" id="KW-0812">Transmembrane</keyword>
<feature type="transmembrane region" description="Helical" evidence="9">
    <location>
        <begin position="6"/>
        <end position="23"/>
    </location>
</feature>
<dbReference type="GO" id="GO:0016705">
    <property type="term" value="F:oxidoreductase activity, acting on paired donors, with incorporation or reduction of molecular oxygen"/>
    <property type="evidence" value="ECO:0007669"/>
    <property type="project" value="InterPro"/>
</dbReference>
<evidence type="ECO:0000256" key="6">
    <source>
        <dbReference type="ARBA" id="ARBA00023136"/>
    </source>
</evidence>
<evidence type="ECO:0000313" key="11">
    <source>
        <dbReference type="Proteomes" id="UP000594262"/>
    </source>
</evidence>
<dbReference type="InterPro" id="IPR036396">
    <property type="entry name" value="Cyt_P450_sf"/>
</dbReference>
<accession>A0A7M5TPV1</accession>
<dbReference type="GO" id="GO:0005789">
    <property type="term" value="C:endoplasmic reticulum membrane"/>
    <property type="evidence" value="ECO:0007669"/>
    <property type="project" value="UniProtKB-SubCell"/>
</dbReference>
<dbReference type="OrthoDB" id="1470350at2759"/>
<feature type="binding site" description="axial binding residue" evidence="7">
    <location>
        <position position="454"/>
    </location>
    <ligand>
        <name>heme</name>
        <dbReference type="ChEBI" id="CHEBI:30413"/>
    </ligand>
    <ligandPart>
        <name>Fe</name>
        <dbReference type="ChEBI" id="CHEBI:18248"/>
    </ligandPart>
</feature>
<keyword evidence="7 8" id="KW-0349">Heme</keyword>
<dbReference type="GO" id="GO:0020037">
    <property type="term" value="F:heme binding"/>
    <property type="evidence" value="ECO:0007669"/>
    <property type="project" value="InterPro"/>
</dbReference>
<dbReference type="InterPro" id="IPR050196">
    <property type="entry name" value="Cytochrome_P450_Monoox"/>
</dbReference>
<comment type="subcellular location">
    <subcellularLocation>
        <location evidence="1">Endoplasmic reticulum membrane</location>
    </subcellularLocation>
</comment>
<dbReference type="RefSeq" id="XP_066925624.1">
    <property type="nucleotide sequence ID" value="XM_067069523.1"/>
</dbReference>
<protein>
    <recommendedName>
        <fullName evidence="12">Cytochrome P450</fullName>
    </recommendedName>
</protein>
<proteinExistence type="inferred from homology"/>
<evidence type="ECO:0000256" key="1">
    <source>
        <dbReference type="ARBA" id="ARBA00004586"/>
    </source>
</evidence>
<organism evidence="10 11">
    <name type="scientific">Clytia hemisphaerica</name>
    <dbReference type="NCBI Taxonomy" id="252671"/>
    <lineage>
        <taxon>Eukaryota</taxon>
        <taxon>Metazoa</taxon>
        <taxon>Cnidaria</taxon>
        <taxon>Hydrozoa</taxon>
        <taxon>Hydroidolina</taxon>
        <taxon>Leptothecata</taxon>
        <taxon>Obeliida</taxon>
        <taxon>Clytiidae</taxon>
        <taxon>Clytia</taxon>
    </lineage>
</organism>
<evidence type="ECO:0000256" key="4">
    <source>
        <dbReference type="ARBA" id="ARBA00022824"/>
    </source>
</evidence>
<evidence type="ECO:0000256" key="3">
    <source>
        <dbReference type="ARBA" id="ARBA00022723"/>
    </source>
</evidence>
<dbReference type="Proteomes" id="UP000594262">
    <property type="component" value="Unplaced"/>
</dbReference>
<evidence type="ECO:0000256" key="2">
    <source>
        <dbReference type="ARBA" id="ARBA00010617"/>
    </source>
</evidence>
<keyword evidence="5 7" id="KW-0408">Iron</keyword>
<keyword evidence="9" id="KW-1133">Transmembrane helix</keyword>
<dbReference type="PRINTS" id="PR00465">
    <property type="entry name" value="EP450IV"/>
</dbReference>
<dbReference type="GeneID" id="136813015"/>
<evidence type="ECO:0000256" key="7">
    <source>
        <dbReference type="PIRSR" id="PIRSR602403-1"/>
    </source>
</evidence>
<sequence>MAFVQIAISLVVGVIAFCHFYWLHHKKKNRSVEFVPGDIPIIGHAKMLADRKYFRKMKPTWMKQYNKTVGFYLMSHRLVYTSDLSIIEGLLASSKPALMKKGYFYKGLEKFLGFGLVTSTGDLWKKRRRMITPTFHFDILKEFSLVMDKRSKEFADTIQTYCDKGETFDIQATAKSFAISVICESAMGITLSISEISNGELKALYENALSLSFKRFLNPIYASSDFIYSLSKNGSRFFMLHAKLRDLVKQIIEERITYRIEERNRKEKDSENPVKDQDKEHSSNFSKRRIFIDVLLDSYEKKEITIEGIIDEVTTFVNAGYETVAMTLAWCLYSLGRNQAKQEKLHVMIAPLGNEASSEEFKNVKYLDWVIKETLRLHPTIPRFSRMIEDGTEIAGRVFPACTLIVDNQPINHDPEIWSDPHAFIPERFERFDETRGKESSFHFTPFSAGPRNCIGQKFATLELRSVLVHLVRKFRFVSSQGESELNETFDGININEGGLILKAEHRD</sequence>
<keyword evidence="8" id="KW-0560">Oxidoreductase</keyword>
<keyword evidence="3 7" id="KW-0479">Metal-binding</keyword>
<comment type="similarity">
    <text evidence="2 8">Belongs to the cytochrome P450 family.</text>
</comment>
<dbReference type="AlphaFoldDB" id="A0A7M5TPV1"/>
<dbReference type="PRINTS" id="PR00385">
    <property type="entry name" value="P450"/>
</dbReference>
<dbReference type="PANTHER" id="PTHR24291">
    <property type="entry name" value="CYTOCHROME P450 FAMILY 4"/>
    <property type="match status" value="1"/>
</dbReference>
<dbReference type="EnsemblMetazoa" id="CLYHEMT000040.1">
    <property type="protein sequence ID" value="CLYHEMP000040.1"/>
    <property type="gene ID" value="CLYHEMG000040"/>
</dbReference>
<keyword evidence="8" id="KW-0503">Monooxygenase</keyword>
<dbReference type="GO" id="GO:0004497">
    <property type="term" value="F:monooxygenase activity"/>
    <property type="evidence" value="ECO:0007669"/>
    <property type="project" value="UniProtKB-KW"/>
</dbReference>
<comment type="cofactor">
    <cofactor evidence="7">
        <name>heme</name>
        <dbReference type="ChEBI" id="CHEBI:30413"/>
    </cofactor>
</comment>
<dbReference type="Gene3D" id="1.10.630.10">
    <property type="entry name" value="Cytochrome P450"/>
    <property type="match status" value="1"/>
</dbReference>